<name>A0ABM7UPG3_9STRE</name>
<protein>
    <submittedName>
        <fullName evidence="1">Uncharacterized protein</fullName>
    </submittedName>
</protein>
<dbReference type="Proteomes" id="UP001060027">
    <property type="component" value="Chromosome"/>
</dbReference>
<evidence type="ECO:0000313" key="2">
    <source>
        <dbReference type="Proteomes" id="UP001060027"/>
    </source>
</evidence>
<keyword evidence="2" id="KW-1185">Reference proteome</keyword>
<reference evidence="1" key="1">
    <citation type="journal article" date="2022" name="J Glob Antimicrob Resist">
        <title>Identification and characterisation of a novel multidrug-resistant streptococcus, Streptococcus toyakuensis sp. nov., from a blood sample.</title>
        <authorList>
            <person name="Wajima T."/>
            <person name="Hagimoto A."/>
            <person name="Tanaka E."/>
            <person name="Kawamura Y."/>
            <person name="Nakaminami H."/>
        </authorList>
    </citation>
    <scope>NUCLEOTIDE SEQUENCE</scope>
    <source>
        <strain evidence="1">TP1632</strain>
    </source>
</reference>
<dbReference type="RefSeq" id="WP_084923548.1">
    <property type="nucleotide sequence ID" value="NZ_AP024523.1"/>
</dbReference>
<accession>A0ABM7UPG3</accession>
<evidence type="ECO:0000313" key="1">
    <source>
        <dbReference type="EMBL" id="BDB08248.1"/>
    </source>
</evidence>
<organism evidence="1 2">
    <name type="scientific">Streptococcus toyakuensis</name>
    <dbReference type="NCBI Taxonomy" id="2819619"/>
    <lineage>
        <taxon>Bacteria</taxon>
        <taxon>Bacillati</taxon>
        <taxon>Bacillota</taxon>
        <taxon>Bacilli</taxon>
        <taxon>Lactobacillales</taxon>
        <taxon>Streptococcaceae</taxon>
        <taxon>Streptococcus</taxon>
        <taxon>Streptococcus mitis group</taxon>
    </lineage>
</organism>
<gene>
    <name evidence="1" type="ORF">STYK_00620</name>
</gene>
<sequence length="304" mass="36025">MVIIKDSKFKKVDLDIDFIDVDFRTIDPKCMSGYQLEVVNEEIIKKFKLFISNVNFSDSFFTYYRGTRLKHINSDISYILKHGLNKFFIVGDKGVDFIENKLEDSQNQILSEQFNDEECLLNEIKTKINIDEFFLPSDKKMRLRLLQAIVHNCGKETFYNFKSYVSHYVSTTVGTGNYNIAKSFIDNEGFIIFGFEKIGKYFVNSKELQLLLNKSEEHQYIIDVEQEIMIENVLWPSNIFGLFYIHNNKRMFIINPWLVVKLQQSETTEIVAKDSFDPFIYVDQRDFDNFYKELGYGEYIFRPY</sequence>
<proteinExistence type="predicted"/>
<dbReference type="EMBL" id="AP024523">
    <property type="protein sequence ID" value="BDB08248.1"/>
    <property type="molecule type" value="Genomic_DNA"/>
</dbReference>